<dbReference type="AlphaFoldDB" id="A0A4S2LJA0"/>
<keyword evidence="4" id="KW-0963">Cytoplasm</keyword>
<dbReference type="FunFam" id="3.40.50.620:FF:000084">
    <property type="entry name" value="arginine--tRNA ligase, cytoplasmic"/>
    <property type="match status" value="1"/>
</dbReference>
<dbReference type="GO" id="GO:0004814">
    <property type="term" value="F:arginine-tRNA ligase activity"/>
    <property type="evidence" value="ECO:0007669"/>
    <property type="project" value="UniProtKB-EC"/>
</dbReference>
<protein>
    <recommendedName>
        <fullName evidence="3">arginine--tRNA ligase</fullName>
        <ecNumber evidence="3">6.1.1.19</ecNumber>
    </recommendedName>
    <alternativeName>
        <fullName evidence="10">Arginyl-tRNA synthetase</fullName>
    </alternativeName>
</protein>
<dbReference type="PRINTS" id="PR01038">
    <property type="entry name" value="TRNASYNTHARG"/>
</dbReference>
<keyword evidence="8 12" id="KW-0648">Protein biosynthesis</keyword>
<accession>A0A4S2LJA0</accession>
<dbReference type="InterPro" id="IPR014729">
    <property type="entry name" value="Rossmann-like_a/b/a_fold"/>
</dbReference>
<evidence type="ECO:0000256" key="5">
    <source>
        <dbReference type="ARBA" id="ARBA00022598"/>
    </source>
</evidence>
<dbReference type="Proteomes" id="UP000308267">
    <property type="component" value="Unassembled WGS sequence"/>
</dbReference>
<proteinExistence type="inferred from homology"/>
<feature type="domain" description="DALR anticodon binding" evidence="13">
    <location>
        <begin position="521"/>
        <end position="647"/>
    </location>
</feature>
<dbReference type="InterPro" id="IPR036695">
    <property type="entry name" value="Arg-tRNA-synth_N_sf"/>
</dbReference>
<evidence type="ECO:0000256" key="1">
    <source>
        <dbReference type="ARBA" id="ARBA00004514"/>
    </source>
</evidence>
<evidence type="ECO:0000256" key="10">
    <source>
        <dbReference type="ARBA" id="ARBA00033033"/>
    </source>
</evidence>
<dbReference type="InterPro" id="IPR008909">
    <property type="entry name" value="DALR_anticod-bd"/>
</dbReference>
<organism evidence="15 16">
    <name type="scientific">Opisthorchis felineus</name>
    <dbReference type="NCBI Taxonomy" id="147828"/>
    <lineage>
        <taxon>Eukaryota</taxon>
        <taxon>Metazoa</taxon>
        <taxon>Spiralia</taxon>
        <taxon>Lophotrochozoa</taxon>
        <taxon>Platyhelminthes</taxon>
        <taxon>Trematoda</taxon>
        <taxon>Digenea</taxon>
        <taxon>Opisthorchiida</taxon>
        <taxon>Opisthorchiata</taxon>
        <taxon>Opisthorchiidae</taxon>
        <taxon>Opisthorchis</taxon>
    </lineage>
</organism>
<dbReference type="InterPro" id="IPR035684">
    <property type="entry name" value="ArgRS_core"/>
</dbReference>
<evidence type="ECO:0000256" key="7">
    <source>
        <dbReference type="ARBA" id="ARBA00022840"/>
    </source>
</evidence>
<dbReference type="Pfam" id="PF05746">
    <property type="entry name" value="DALR_1"/>
    <property type="match status" value="1"/>
</dbReference>
<dbReference type="NCBIfam" id="TIGR00456">
    <property type="entry name" value="argS"/>
    <property type="match status" value="1"/>
</dbReference>
<evidence type="ECO:0000313" key="16">
    <source>
        <dbReference type="Proteomes" id="UP000308267"/>
    </source>
</evidence>
<evidence type="ECO:0000259" key="14">
    <source>
        <dbReference type="SMART" id="SM01016"/>
    </source>
</evidence>
<dbReference type="EC" id="6.1.1.19" evidence="3"/>
<evidence type="ECO:0000256" key="2">
    <source>
        <dbReference type="ARBA" id="ARBA00005594"/>
    </source>
</evidence>
<evidence type="ECO:0000256" key="9">
    <source>
        <dbReference type="ARBA" id="ARBA00023146"/>
    </source>
</evidence>
<keyword evidence="5 12" id="KW-0436">Ligase</keyword>
<keyword evidence="6 12" id="KW-0547">Nucleotide-binding</keyword>
<keyword evidence="7 12" id="KW-0067">ATP-binding</keyword>
<dbReference type="HAMAP" id="MF_00123">
    <property type="entry name" value="Arg_tRNA_synth"/>
    <property type="match status" value="1"/>
</dbReference>
<sequence length="647" mass="73916">MAKSEVACVETLEREFEDMLSEPQFLKIKQLYDRKDALLYRINHLESTTKALQAELSNHSISFQTAVEAFFDFAVKTAFPDHKGHKVQVTVPNNDRFGDLQCNSALRLSKELGSCDATMNPSLIAKSIIDALPQNDLIEKVEVAGPGFINIRISKAFVMSELKKILTNGVQPPRLTAHYSVVIDMSSPNIAKEMHVGHLRSTIIGDGIARLLTFLGHKVLKLNHIGDWGTQFGMLIAHLQETFPDVRTVPPIGDLQAFYKLAKAKFDEDEDFRARAYKAVVQLQCHDPTHIRMWQQICEISRREFQKVYDRLDIRDLVERGESFYQSRMHDMVRDLETLNMLQLDEGRKILWAPNCDVPLTIVKSDGGFTYDTSDLTALLHRIHEEKADWVIYVVDSGQGLHFNTLWSAAEAVGFYKPKVHRVEHVSFGVVLGEDKKKFKTRSGETVRLVDLLDEGLERSKKRLIEKGRDKELTEDEFKAAQEAIAYGCIKYADLSHSRINDYIFSFDKMLDDKGNTAVYLLYAYTRIRSIARNAGYTSEQLANFSDQQVLSLDHPAEWKLAKTICRFPDILLRIQSDFLLHTLCDYLYDLSCTFTSFYDVCYCIERDRETGAILRVNTGRLMLCEATAKVMKCGFDILGLRTVERM</sequence>
<dbReference type="CDD" id="cd00671">
    <property type="entry name" value="ArgRS_core"/>
    <property type="match status" value="1"/>
</dbReference>
<dbReference type="PANTHER" id="PTHR11956:SF5">
    <property type="entry name" value="ARGININE--TRNA LIGASE, CYTOPLASMIC"/>
    <property type="match status" value="1"/>
</dbReference>
<dbReference type="GO" id="GO:0005829">
    <property type="term" value="C:cytosol"/>
    <property type="evidence" value="ECO:0007669"/>
    <property type="project" value="UniProtKB-SubCell"/>
</dbReference>
<evidence type="ECO:0000259" key="13">
    <source>
        <dbReference type="SMART" id="SM00836"/>
    </source>
</evidence>
<dbReference type="Pfam" id="PF03485">
    <property type="entry name" value="Arg_tRNA_synt_N"/>
    <property type="match status" value="1"/>
</dbReference>
<name>A0A4S2LJA0_OPIFE</name>
<dbReference type="InterPro" id="IPR001412">
    <property type="entry name" value="aa-tRNA-synth_I_CS"/>
</dbReference>
<feature type="domain" description="Arginyl tRNA synthetase N-terminal" evidence="14">
    <location>
        <begin position="65"/>
        <end position="153"/>
    </location>
</feature>
<keyword evidence="16" id="KW-1185">Reference proteome</keyword>
<dbReference type="Gene3D" id="3.40.50.620">
    <property type="entry name" value="HUPs"/>
    <property type="match status" value="1"/>
</dbReference>
<dbReference type="PANTHER" id="PTHR11956">
    <property type="entry name" value="ARGINYL-TRNA SYNTHETASE"/>
    <property type="match status" value="1"/>
</dbReference>
<dbReference type="SMART" id="SM00836">
    <property type="entry name" value="DALR_1"/>
    <property type="match status" value="1"/>
</dbReference>
<dbReference type="InterPro" id="IPR001278">
    <property type="entry name" value="Arg-tRNA-ligase"/>
</dbReference>
<dbReference type="PROSITE" id="PS00178">
    <property type="entry name" value="AA_TRNA_LIGASE_I"/>
    <property type="match status" value="1"/>
</dbReference>
<reference evidence="15 16" key="1">
    <citation type="journal article" date="2019" name="BMC Genomics">
        <title>New insights from Opisthorchis felineus genome: update on genomics of the epidemiologically important liver flukes.</title>
        <authorList>
            <person name="Ershov N.I."/>
            <person name="Mordvinov V.A."/>
            <person name="Prokhortchouk E.B."/>
            <person name="Pakharukova M.Y."/>
            <person name="Gunbin K.V."/>
            <person name="Ustyantsev K."/>
            <person name="Genaev M.A."/>
            <person name="Blinov A.G."/>
            <person name="Mazur A."/>
            <person name="Boulygina E."/>
            <person name="Tsygankova S."/>
            <person name="Khrameeva E."/>
            <person name="Chekanov N."/>
            <person name="Fan G."/>
            <person name="Xiao A."/>
            <person name="Zhang H."/>
            <person name="Xu X."/>
            <person name="Yang H."/>
            <person name="Solovyev V."/>
            <person name="Lee S.M."/>
            <person name="Liu X."/>
            <person name="Afonnikov D.A."/>
            <person name="Skryabin K.G."/>
        </authorList>
    </citation>
    <scope>NUCLEOTIDE SEQUENCE [LARGE SCALE GENOMIC DNA]</scope>
    <source>
        <strain evidence="15">AK-0245</strain>
        <tissue evidence="15">Whole organism</tissue>
    </source>
</reference>
<comment type="similarity">
    <text evidence="2 12">Belongs to the class-I aminoacyl-tRNA synthetase family.</text>
</comment>
<dbReference type="SUPFAM" id="SSF47323">
    <property type="entry name" value="Anticodon-binding domain of a subclass of class I aminoacyl-tRNA synthetases"/>
    <property type="match status" value="1"/>
</dbReference>
<comment type="caution">
    <text evidence="15">The sequence shown here is derived from an EMBL/GenBank/DDBJ whole genome shotgun (WGS) entry which is preliminary data.</text>
</comment>
<dbReference type="OrthoDB" id="68056at2759"/>
<dbReference type="InterPro" id="IPR005148">
    <property type="entry name" value="Arg-tRNA-synth_N"/>
</dbReference>
<evidence type="ECO:0000256" key="3">
    <source>
        <dbReference type="ARBA" id="ARBA00012837"/>
    </source>
</evidence>
<evidence type="ECO:0000313" key="15">
    <source>
        <dbReference type="EMBL" id="TGZ63685.1"/>
    </source>
</evidence>
<dbReference type="GO" id="GO:0005524">
    <property type="term" value="F:ATP binding"/>
    <property type="evidence" value="ECO:0007669"/>
    <property type="project" value="UniProtKB-KW"/>
</dbReference>
<dbReference type="Gene3D" id="1.10.730.10">
    <property type="entry name" value="Isoleucyl-tRNA Synthetase, Domain 1"/>
    <property type="match status" value="1"/>
</dbReference>
<comment type="catalytic activity">
    <reaction evidence="11">
        <text>tRNA(Arg) + L-arginine + ATP = L-arginyl-tRNA(Arg) + AMP + diphosphate</text>
        <dbReference type="Rhea" id="RHEA:20301"/>
        <dbReference type="Rhea" id="RHEA-COMP:9658"/>
        <dbReference type="Rhea" id="RHEA-COMP:9673"/>
        <dbReference type="ChEBI" id="CHEBI:30616"/>
        <dbReference type="ChEBI" id="CHEBI:32682"/>
        <dbReference type="ChEBI" id="CHEBI:33019"/>
        <dbReference type="ChEBI" id="CHEBI:78442"/>
        <dbReference type="ChEBI" id="CHEBI:78513"/>
        <dbReference type="ChEBI" id="CHEBI:456215"/>
        <dbReference type="EC" id="6.1.1.19"/>
    </reaction>
</comment>
<dbReference type="SUPFAM" id="SSF55190">
    <property type="entry name" value="Arginyl-tRNA synthetase (ArgRS), N-terminal 'additional' domain"/>
    <property type="match status" value="1"/>
</dbReference>
<evidence type="ECO:0000256" key="4">
    <source>
        <dbReference type="ARBA" id="ARBA00022490"/>
    </source>
</evidence>
<dbReference type="EMBL" id="SJOL01007097">
    <property type="protein sequence ID" value="TGZ63685.1"/>
    <property type="molecule type" value="Genomic_DNA"/>
</dbReference>
<dbReference type="InterPro" id="IPR009080">
    <property type="entry name" value="tRNAsynth_Ia_anticodon-bd"/>
</dbReference>
<evidence type="ECO:0000256" key="6">
    <source>
        <dbReference type="ARBA" id="ARBA00022741"/>
    </source>
</evidence>
<evidence type="ECO:0000256" key="11">
    <source>
        <dbReference type="ARBA" id="ARBA00049339"/>
    </source>
</evidence>
<evidence type="ECO:0000256" key="12">
    <source>
        <dbReference type="RuleBase" id="RU363038"/>
    </source>
</evidence>
<dbReference type="Gene3D" id="3.30.1360.70">
    <property type="entry name" value="Arginyl tRNA synthetase N-terminal domain"/>
    <property type="match status" value="1"/>
</dbReference>
<dbReference type="GO" id="GO:0017101">
    <property type="term" value="C:aminoacyl-tRNA synthetase multienzyme complex"/>
    <property type="evidence" value="ECO:0007669"/>
    <property type="project" value="UniProtKB-ARBA"/>
</dbReference>
<keyword evidence="9 12" id="KW-0030">Aminoacyl-tRNA synthetase</keyword>
<dbReference type="FunFam" id="1.10.730.10:FF:000064">
    <property type="entry name" value="Probable arginine--tRNA ligase, cytoplasmic"/>
    <property type="match status" value="1"/>
</dbReference>
<dbReference type="STRING" id="147828.A0A4S2LJA0"/>
<gene>
    <name evidence="15" type="ORF">CRM22_006775</name>
</gene>
<dbReference type="Pfam" id="PF00750">
    <property type="entry name" value="tRNA-synt_1d"/>
    <property type="match status" value="1"/>
</dbReference>
<evidence type="ECO:0000256" key="8">
    <source>
        <dbReference type="ARBA" id="ARBA00022917"/>
    </source>
</evidence>
<dbReference type="FunFam" id="3.30.1360.70:FF:000002">
    <property type="entry name" value="arginine--tRNA ligase, cytoplasmic"/>
    <property type="match status" value="1"/>
</dbReference>
<dbReference type="GO" id="GO:0006420">
    <property type="term" value="P:arginyl-tRNA aminoacylation"/>
    <property type="evidence" value="ECO:0007669"/>
    <property type="project" value="InterPro"/>
</dbReference>
<dbReference type="SUPFAM" id="SSF52374">
    <property type="entry name" value="Nucleotidylyl transferase"/>
    <property type="match status" value="1"/>
</dbReference>
<comment type="subcellular location">
    <subcellularLocation>
        <location evidence="1">Cytoplasm</location>
        <location evidence="1">Cytosol</location>
    </subcellularLocation>
</comment>
<dbReference type="SMART" id="SM01016">
    <property type="entry name" value="Arg_tRNA_synt_N"/>
    <property type="match status" value="1"/>
</dbReference>